<dbReference type="PROSITE" id="PS00028">
    <property type="entry name" value="ZINC_FINGER_C2H2_1"/>
    <property type="match status" value="1"/>
</dbReference>
<comment type="caution">
    <text evidence="4">The sequence shown here is derived from an EMBL/GenBank/DDBJ whole genome shotgun (WGS) entry which is preliminary data.</text>
</comment>
<feature type="compositionally biased region" description="Basic and acidic residues" evidence="2">
    <location>
        <begin position="93"/>
        <end position="137"/>
    </location>
</feature>
<reference evidence="4" key="1">
    <citation type="journal article" date="2023" name="Science">
        <title>Genome structures resolve the early diversification of teleost fishes.</title>
        <authorList>
            <person name="Parey E."/>
            <person name="Louis A."/>
            <person name="Montfort J."/>
            <person name="Bouchez O."/>
            <person name="Roques C."/>
            <person name="Iampietro C."/>
            <person name="Lluch J."/>
            <person name="Castinel A."/>
            <person name="Donnadieu C."/>
            <person name="Desvignes T."/>
            <person name="Floi Bucao C."/>
            <person name="Jouanno E."/>
            <person name="Wen M."/>
            <person name="Mejri S."/>
            <person name="Dirks R."/>
            <person name="Jansen H."/>
            <person name="Henkel C."/>
            <person name="Chen W.J."/>
            <person name="Zahm M."/>
            <person name="Cabau C."/>
            <person name="Klopp C."/>
            <person name="Thompson A.W."/>
            <person name="Robinson-Rechavi M."/>
            <person name="Braasch I."/>
            <person name="Lecointre G."/>
            <person name="Bobe J."/>
            <person name="Postlethwait J.H."/>
            <person name="Berthelot C."/>
            <person name="Roest Crollius H."/>
            <person name="Guiguen Y."/>
        </authorList>
    </citation>
    <scope>NUCLEOTIDE SEQUENCE</scope>
    <source>
        <strain evidence="4">Concon-B</strain>
    </source>
</reference>
<dbReference type="InterPro" id="IPR013087">
    <property type="entry name" value="Znf_C2H2_type"/>
</dbReference>
<sequence length="321" mass="36949">MDVKWMSVNPVTTGGPFQCTFCRYQCKSNATFQIHIGTNHPFHCEDMDMGRLGKIIFYQKGAELFHCQECYFTGKTYARVYDHVLVCHSFSGKDKSGGNGDPKDYLSDSNDSKDVPDNNEESRRERGDGQAKPKEEANIQIPAKFVPLNCVKKEEEGLYDEDSRQSGSPSQPPKRKKDVASDEEAHLDSEDFPDYSGKRERETDEAREEKQAEDALLSKYVRRIGGRYYCNICNWRGKMKGFMFHHVSKKHDIPRPHACKECNKSFLLESMLLSHTNLFHKQGIYQCPYCSFKTNFLRGVRRHLNNCNKQGEGSYDSDEQD</sequence>
<dbReference type="Proteomes" id="UP001152803">
    <property type="component" value="Unassembled WGS sequence"/>
</dbReference>
<evidence type="ECO:0000259" key="3">
    <source>
        <dbReference type="PROSITE" id="PS50157"/>
    </source>
</evidence>
<proteinExistence type="predicted"/>
<dbReference type="PANTHER" id="PTHR37354:SF1">
    <property type="entry name" value="CHROMOSOME ALIGNMENT-MAINTAINING PHOSPHOPROTEIN 1"/>
    <property type="match status" value="1"/>
</dbReference>
<feature type="compositionally biased region" description="Basic and acidic residues" evidence="2">
    <location>
        <begin position="178"/>
        <end position="189"/>
    </location>
</feature>
<organism evidence="4 5">
    <name type="scientific">Conger conger</name>
    <name type="common">Conger eel</name>
    <name type="synonym">Muraena conger</name>
    <dbReference type="NCBI Taxonomy" id="82655"/>
    <lineage>
        <taxon>Eukaryota</taxon>
        <taxon>Metazoa</taxon>
        <taxon>Chordata</taxon>
        <taxon>Craniata</taxon>
        <taxon>Vertebrata</taxon>
        <taxon>Euteleostomi</taxon>
        <taxon>Actinopterygii</taxon>
        <taxon>Neopterygii</taxon>
        <taxon>Teleostei</taxon>
        <taxon>Anguilliformes</taxon>
        <taxon>Congridae</taxon>
        <taxon>Conger</taxon>
    </lineage>
</organism>
<dbReference type="AlphaFoldDB" id="A0A9Q1DVT4"/>
<dbReference type="GO" id="GO:0008270">
    <property type="term" value="F:zinc ion binding"/>
    <property type="evidence" value="ECO:0007669"/>
    <property type="project" value="UniProtKB-KW"/>
</dbReference>
<dbReference type="InterPro" id="IPR039330">
    <property type="entry name" value="CAMP"/>
</dbReference>
<feature type="domain" description="C2H2-type" evidence="3">
    <location>
        <begin position="257"/>
        <end position="280"/>
    </location>
</feature>
<dbReference type="SMART" id="SM00355">
    <property type="entry name" value="ZnF_C2H2"/>
    <property type="match status" value="5"/>
</dbReference>
<dbReference type="OrthoDB" id="8016097at2759"/>
<feature type="region of interest" description="Disordered" evidence="2">
    <location>
        <begin position="93"/>
        <end position="138"/>
    </location>
</feature>
<name>A0A9Q1DVT4_CONCO</name>
<evidence type="ECO:0000313" key="5">
    <source>
        <dbReference type="Proteomes" id="UP001152803"/>
    </source>
</evidence>
<dbReference type="SUPFAM" id="SSF57667">
    <property type="entry name" value="beta-beta-alpha zinc fingers"/>
    <property type="match status" value="1"/>
</dbReference>
<evidence type="ECO:0000256" key="1">
    <source>
        <dbReference type="PROSITE-ProRule" id="PRU00042"/>
    </source>
</evidence>
<dbReference type="PROSITE" id="PS50157">
    <property type="entry name" value="ZINC_FINGER_C2H2_2"/>
    <property type="match status" value="1"/>
</dbReference>
<protein>
    <recommendedName>
        <fullName evidence="3">C2H2-type domain-containing protein</fullName>
    </recommendedName>
</protein>
<keyword evidence="1" id="KW-0479">Metal-binding</keyword>
<dbReference type="Gene3D" id="3.30.160.60">
    <property type="entry name" value="Classic Zinc Finger"/>
    <property type="match status" value="1"/>
</dbReference>
<dbReference type="EMBL" id="JAFJMO010000003">
    <property type="protein sequence ID" value="KAJ8282534.1"/>
    <property type="molecule type" value="Genomic_DNA"/>
</dbReference>
<keyword evidence="1" id="KW-0862">Zinc</keyword>
<feature type="region of interest" description="Disordered" evidence="2">
    <location>
        <begin position="156"/>
        <end position="212"/>
    </location>
</feature>
<dbReference type="GO" id="GO:0051315">
    <property type="term" value="P:attachment of mitotic spindle microtubules to kinetochore"/>
    <property type="evidence" value="ECO:0007669"/>
    <property type="project" value="InterPro"/>
</dbReference>
<keyword evidence="5" id="KW-1185">Reference proteome</keyword>
<feature type="compositionally biased region" description="Basic and acidic residues" evidence="2">
    <location>
        <begin position="196"/>
        <end position="212"/>
    </location>
</feature>
<gene>
    <name evidence="4" type="ORF">COCON_G00050530</name>
</gene>
<keyword evidence="1" id="KW-0863">Zinc-finger</keyword>
<evidence type="ECO:0000256" key="2">
    <source>
        <dbReference type="SAM" id="MobiDB-lite"/>
    </source>
</evidence>
<evidence type="ECO:0000313" key="4">
    <source>
        <dbReference type="EMBL" id="KAJ8282534.1"/>
    </source>
</evidence>
<dbReference type="PANTHER" id="PTHR37354">
    <property type="entry name" value="CHROMOSOME ALIGNMENT-MAINTAINING PHOSPHOPROTEIN 1"/>
    <property type="match status" value="1"/>
</dbReference>
<dbReference type="InterPro" id="IPR036236">
    <property type="entry name" value="Znf_C2H2_sf"/>
</dbReference>
<accession>A0A9Q1DVT4</accession>